<feature type="non-terminal residue" evidence="5">
    <location>
        <position position="1"/>
    </location>
</feature>
<evidence type="ECO:0000259" key="4">
    <source>
        <dbReference type="Pfam" id="PF03936"/>
    </source>
</evidence>
<protein>
    <submittedName>
        <fullName evidence="5">(-)-germacrene D synthase</fullName>
    </submittedName>
</protein>
<dbReference type="PANTHER" id="PTHR31225">
    <property type="entry name" value="OS04G0344100 PROTEIN-RELATED"/>
    <property type="match status" value="1"/>
</dbReference>
<dbReference type="AlphaFoldDB" id="A0A371ECB8"/>
<name>A0A371ECB8_MUCPR</name>
<evidence type="ECO:0000256" key="3">
    <source>
        <dbReference type="ARBA" id="ARBA00023239"/>
    </source>
</evidence>
<sequence length="179" mass="20384">MKRLVHSYLIEARWFHCNHTPTVEEYMQVATISSGYAMLATVSFLGMEDTTEEILVWATSDPKIIVAASIISRLMDDIVGSEFEQERGHVVSSLDCYMKQHNTTRQDAIEELLKLVESAWKDINEACLDSTQVPMTFLMRVVNLARMMDVLYKEEDSYTNAGGIMKDYIKALLVNKMSS</sequence>
<keyword evidence="3" id="KW-0456">Lyase</keyword>
<feature type="domain" description="Terpene synthase metal-binding" evidence="4">
    <location>
        <begin position="1"/>
        <end position="122"/>
    </location>
</feature>
<dbReference type="GO" id="GO:0016114">
    <property type="term" value="P:terpenoid biosynthetic process"/>
    <property type="evidence" value="ECO:0007669"/>
    <property type="project" value="InterPro"/>
</dbReference>
<gene>
    <name evidence="5" type="ORF">CR513_57860</name>
</gene>
<dbReference type="EMBL" id="QJKJ01014762">
    <property type="protein sequence ID" value="RDX63677.1"/>
    <property type="molecule type" value="Genomic_DNA"/>
</dbReference>
<dbReference type="GO" id="GO:0010333">
    <property type="term" value="F:terpene synthase activity"/>
    <property type="evidence" value="ECO:0007669"/>
    <property type="project" value="InterPro"/>
</dbReference>
<dbReference type="GO" id="GO:0000287">
    <property type="term" value="F:magnesium ion binding"/>
    <property type="evidence" value="ECO:0007669"/>
    <property type="project" value="InterPro"/>
</dbReference>
<dbReference type="STRING" id="157652.A0A371ECB8"/>
<dbReference type="OrthoDB" id="1877784at2759"/>
<reference evidence="5" key="1">
    <citation type="submission" date="2018-05" db="EMBL/GenBank/DDBJ databases">
        <title>Draft genome of Mucuna pruriens seed.</title>
        <authorList>
            <person name="Nnadi N.E."/>
            <person name="Vos R."/>
            <person name="Hasami M.H."/>
            <person name="Devisetty U.K."/>
            <person name="Aguiy J.C."/>
        </authorList>
    </citation>
    <scope>NUCLEOTIDE SEQUENCE [LARGE SCALE GENOMIC DNA]</scope>
    <source>
        <strain evidence="5">JCA_2017</strain>
    </source>
</reference>
<proteinExistence type="predicted"/>
<dbReference type="Pfam" id="PF03936">
    <property type="entry name" value="Terpene_synth_C"/>
    <property type="match status" value="1"/>
</dbReference>
<keyword evidence="2" id="KW-0479">Metal-binding</keyword>
<comment type="caution">
    <text evidence="5">The sequence shown here is derived from an EMBL/GenBank/DDBJ whole genome shotgun (WGS) entry which is preliminary data.</text>
</comment>
<evidence type="ECO:0000313" key="6">
    <source>
        <dbReference type="Proteomes" id="UP000257109"/>
    </source>
</evidence>
<dbReference type="SUPFAM" id="SSF48576">
    <property type="entry name" value="Terpenoid synthases"/>
    <property type="match status" value="1"/>
</dbReference>
<accession>A0A371ECB8</accession>
<dbReference type="InterPro" id="IPR005630">
    <property type="entry name" value="Terpene_synthase_metal-bd"/>
</dbReference>
<dbReference type="PANTHER" id="PTHR31225:SF221">
    <property type="entry name" value="(-)-GERMACRENE D SYNTHASE"/>
    <property type="match status" value="1"/>
</dbReference>
<dbReference type="Gene3D" id="1.10.600.10">
    <property type="entry name" value="Farnesyl Diphosphate Synthase"/>
    <property type="match status" value="1"/>
</dbReference>
<dbReference type="InterPro" id="IPR008949">
    <property type="entry name" value="Isoprenoid_synthase_dom_sf"/>
</dbReference>
<dbReference type="InterPro" id="IPR050148">
    <property type="entry name" value="Terpene_synthase-like"/>
</dbReference>
<dbReference type="Proteomes" id="UP000257109">
    <property type="component" value="Unassembled WGS sequence"/>
</dbReference>
<evidence type="ECO:0000313" key="5">
    <source>
        <dbReference type="EMBL" id="RDX63677.1"/>
    </source>
</evidence>
<organism evidence="5 6">
    <name type="scientific">Mucuna pruriens</name>
    <name type="common">Velvet bean</name>
    <name type="synonym">Dolichos pruriens</name>
    <dbReference type="NCBI Taxonomy" id="157652"/>
    <lineage>
        <taxon>Eukaryota</taxon>
        <taxon>Viridiplantae</taxon>
        <taxon>Streptophyta</taxon>
        <taxon>Embryophyta</taxon>
        <taxon>Tracheophyta</taxon>
        <taxon>Spermatophyta</taxon>
        <taxon>Magnoliopsida</taxon>
        <taxon>eudicotyledons</taxon>
        <taxon>Gunneridae</taxon>
        <taxon>Pentapetalae</taxon>
        <taxon>rosids</taxon>
        <taxon>fabids</taxon>
        <taxon>Fabales</taxon>
        <taxon>Fabaceae</taxon>
        <taxon>Papilionoideae</taxon>
        <taxon>50 kb inversion clade</taxon>
        <taxon>NPAAA clade</taxon>
        <taxon>indigoferoid/millettioid clade</taxon>
        <taxon>Phaseoleae</taxon>
        <taxon>Mucuna</taxon>
    </lineage>
</organism>
<evidence type="ECO:0000256" key="1">
    <source>
        <dbReference type="ARBA" id="ARBA00001946"/>
    </source>
</evidence>
<comment type="cofactor">
    <cofactor evidence="1">
        <name>Mg(2+)</name>
        <dbReference type="ChEBI" id="CHEBI:18420"/>
    </cofactor>
</comment>
<keyword evidence="6" id="KW-1185">Reference proteome</keyword>
<evidence type="ECO:0000256" key="2">
    <source>
        <dbReference type="ARBA" id="ARBA00022723"/>
    </source>
</evidence>